<sequence>MSGHDGNNAGVIWITGLSDSGKTTVGRLLADRLRSCGNSVVRLDGDELRRIFVGSKGYDRTARLRLAYQYSGLCEVLAEQGHVVVISAIAMFEEIYKWNRSQLPNYFQVYLKTPMSELRRRDTKGIYEGFDRGEEKDVYGLDLKADEPKEPDFLEEFQSDRTPKIVVEDILDSWYYARKKEKGCELVRS</sequence>
<dbReference type="InterPro" id="IPR027417">
    <property type="entry name" value="P-loop_NTPase"/>
</dbReference>
<dbReference type="EMBL" id="JAVDDT010000006">
    <property type="protein sequence ID" value="MDQ2070146.1"/>
    <property type="molecule type" value="Genomic_DNA"/>
</dbReference>
<dbReference type="GO" id="GO:0004020">
    <property type="term" value="F:adenylylsulfate kinase activity"/>
    <property type="evidence" value="ECO:0007669"/>
    <property type="project" value="UniProtKB-EC"/>
</dbReference>
<dbReference type="PANTHER" id="PTHR42700:SF1">
    <property type="entry name" value="SULFATE ADENYLYLTRANSFERASE"/>
    <property type="match status" value="1"/>
</dbReference>
<proteinExistence type="predicted"/>
<dbReference type="InterPro" id="IPR059117">
    <property type="entry name" value="APS_kinase_dom"/>
</dbReference>
<protein>
    <submittedName>
        <fullName evidence="3">Adenylyl-sulfate kinase</fullName>
        <ecNumber evidence="3">2.7.1.25</ecNumber>
    </submittedName>
</protein>
<dbReference type="InterPro" id="IPR050512">
    <property type="entry name" value="Sulf_AdTrans/APS_kinase"/>
</dbReference>
<organism evidence="3 4">
    <name type="scientific">Natronospira bacteriovora</name>
    <dbReference type="NCBI Taxonomy" id="3069753"/>
    <lineage>
        <taxon>Bacteria</taxon>
        <taxon>Pseudomonadati</taxon>
        <taxon>Pseudomonadota</taxon>
        <taxon>Gammaproteobacteria</taxon>
        <taxon>Natronospirales</taxon>
        <taxon>Natronospiraceae</taxon>
        <taxon>Natronospira</taxon>
    </lineage>
</organism>
<evidence type="ECO:0000313" key="4">
    <source>
        <dbReference type="Proteomes" id="UP001239019"/>
    </source>
</evidence>
<evidence type="ECO:0000313" key="3">
    <source>
        <dbReference type="EMBL" id="MDQ2070146.1"/>
    </source>
</evidence>
<dbReference type="Pfam" id="PF01583">
    <property type="entry name" value="APS_kinase"/>
    <property type="match status" value="1"/>
</dbReference>
<evidence type="ECO:0000259" key="2">
    <source>
        <dbReference type="Pfam" id="PF01583"/>
    </source>
</evidence>
<dbReference type="Proteomes" id="UP001239019">
    <property type="component" value="Unassembled WGS sequence"/>
</dbReference>
<keyword evidence="3" id="KW-0418">Kinase</keyword>
<keyword evidence="1 3" id="KW-0808">Transferase</keyword>
<name>A0ABU0W827_9GAMM</name>
<accession>A0ABU0W827</accession>
<comment type="caution">
    <text evidence="3">The sequence shown here is derived from an EMBL/GenBank/DDBJ whole genome shotgun (WGS) entry which is preliminary data.</text>
</comment>
<dbReference type="RefSeq" id="WP_306728644.1">
    <property type="nucleotide sequence ID" value="NZ_JAVDDT010000006.1"/>
</dbReference>
<feature type="domain" description="APS kinase" evidence="2">
    <location>
        <begin position="11"/>
        <end position="153"/>
    </location>
</feature>
<dbReference type="NCBIfam" id="NF004041">
    <property type="entry name" value="PRK05541.1"/>
    <property type="match status" value="1"/>
</dbReference>
<gene>
    <name evidence="3" type="ORF">RBH19_09680</name>
</gene>
<dbReference type="SUPFAM" id="SSF52540">
    <property type="entry name" value="P-loop containing nucleoside triphosphate hydrolases"/>
    <property type="match status" value="1"/>
</dbReference>
<keyword evidence="4" id="KW-1185">Reference proteome</keyword>
<reference evidence="3 4" key="1">
    <citation type="submission" date="2023-08" db="EMBL/GenBank/DDBJ databases">
        <title>Whole-genome sequencing of halo(alkali)philic microorganisms from hypersaline lakes.</title>
        <authorList>
            <person name="Sorokin D.Y."/>
            <person name="Abbas B."/>
            <person name="Merkel A.Y."/>
        </authorList>
    </citation>
    <scope>NUCLEOTIDE SEQUENCE [LARGE SCALE GENOMIC DNA]</scope>
    <source>
        <strain evidence="3 4">AB-CW4</strain>
    </source>
</reference>
<evidence type="ECO:0000256" key="1">
    <source>
        <dbReference type="ARBA" id="ARBA00022679"/>
    </source>
</evidence>
<dbReference type="PANTHER" id="PTHR42700">
    <property type="entry name" value="SULFATE ADENYLYLTRANSFERASE"/>
    <property type="match status" value="1"/>
</dbReference>
<dbReference type="Gene3D" id="3.40.50.300">
    <property type="entry name" value="P-loop containing nucleotide triphosphate hydrolases"/>
    <property type="match status" value="1"/>
</dbReference>
<dbReference type="EC" id="2.7.1.25" evidence="3"/>